<evidence type="ECO:0000313" key="2">
    <source>
        <dbReference type="EMBL" id="THU85235.1"/>
    </source>
</evidence>
<proteinExistence type="predicted"/>
<keyword evidence="3" id="KW-1185">Reference proteome</keyword>
<evidence type="ECO:0000313" key="3">
    <source>
        <dbReference type="Proteomes" id="UP000297245"/>
    </source>
</evidence>
<sequence>MTQMSFNFTKKDITEGTALHSFVSSLMEPYPKYETIIKHGQLKSVLTIYAGLLVMIFYPEVAEKARNKIKKFNLDRFLGPKPDPMEFTFGLVNNVDPYTNFNNLYMQSNL</sequence>
<keyword evidence="1" id="KW-0472">Membrane</keyword>
<dbReference type="Proteomes" id="UP000297245">
    <property type="component" value="Unassembled WGS sequence"/>
</dbReference>
<dbReference type="OrthoDB" id="2789670at2759"/>
<evidence type="ECO:0000256" key="1">
    <source>
        <dbReference type="SAM" id="Phobius"/>
    </source>
</evidence>
<gene>
    <name evidence="2" type="ORF">K435DRAFT_806081</name>
</gene>
<keyword evidence="1" id="KW-0812">Transmembrane</keyword>
<keyword evidence="1" id="KW-1133">Transmembrane helix</keyword>
<organism evidence="2 3">
    <name type="scientific">Dendrothele bispora (strain CBS 962.96)</name>
    <dbReference type="NCBI Taxonomy" id="1314807"/>
    <lineage>
        <taxon>Eukaryota</taxon>
        <taxon>Fungi</taxon>
        <taxon>Dikarya</taxon>
        <taxon>Basidiomycota</taxon>
        <taxon>Agaricomycotina</taxon>
        <taxon>Agaricomycetes</taxon>
        <taxon>Agaricomycetidae</taxon>
        <taxon>Agaricales</taxon>
        <taxon>Agaricales incertae sedis</taxon>
        <taxon>Dendrothele</taxon>
    </lineage>
</organism>
<feature type="transmembrane region" description="Helical" evidence="1">
    <location>
        <begin position="42"/>
        <end position="61"/>
    </location>
</feature>
<reference evidence="2 3" key="1">
    <citation type="journal article" date="2019" name="Nat. Ecol. Evol.">
        <title>Megaphylogeny resolves global patterns of mushroom evolution.</title>
        <authorList>
            <person name="Varga T."/>
            <person name="Krizsan K."/>
            <person name="Foldi C."/>
            <person name="Dima B."/>
            <person name="Sanchez-Garcia M."/>
            <person name="Sanchez-Ramirez S."/>
            <person name="Szollosi G.J."/>
            <person name="Szarkandi J.G."/>
            <person name="Papp V."/>
            <person name="Albert L."/>
            <person name="Andreopoulos W."/>
            <person name="Angelini C."/>
            <person name="Antonin V."/>
            <person name="Barry K.W."/>
            <person name="Bougher N.L."/>
            <person name="Buchanan P."/>
            <person name="Buyck B."/>
            <person name="Bense V."/>
            <person name="Catcheside P."/>
            <person name="Chovatia M."/>
            <person name="Cooper J."/>
            <person name="Damon W."/>
            <person name="Desjardin D."/>
            <person name="Finy P."/>
            <person name="Geml J."/>
            <person name="Haridas S."/>
            <person name="Hughes K."/>
            <person name="Justo A."/>
            <person name="Karasinski D."/>
            <person name="Kautmanova I."/>
            <person name="Kiss B."/>
            <person name="Kocsube S."/>
            <person name="Kotiranta H."/>
            <person name="LaButti K.M."/>
            <person name="Lechner B.E."/>
            <person name="Liimatainen K."/>
            <person name="Lipzen A."/>
            <person name="Lukacs Z."/>
            <person name="Mihaltcheva S."/>
            <person name="Morgado L.N."/>
            <person name="Niskanen T."/>
            <person name="Noordeloos M.E."/>
            <person name="Ohm R.A."/>
            <person name="Ortiz-Santana B."/>
            <person name="Ovrebo C."/>
            <person name="Racz N."/>
            <person name="Riley R."/>
            <person name="Savchenko A."/>
            <person name="Shiryaev A."/>
            <person name="Soop K."/>
            <person name="Spirin V."/>
            <person name="Szebenyi C."/>
            <person name="Tomsovsky M."/>
            <person name="Tulloss R.E."/>
            <person name="Uehling J."/>
            <person name="Grigoriev I.V."/>
            <person name="Vagvolgyi C."/>
            <person name="Papp T."/>
            <person name="Martin F.M."/>
            <person name="Miettinen O."/>
            <person name="Hibbett D.S."/>
            <person name="Nagy L.G."/>
        </authorList>
    </citation>
    <scope>NUCLEOTIDE SEQUENCE [LARGE SCALE GENOMIC DNA]</scope>
    <source>
        <strain evidence="2 3">CBS 962.96</strain>
    </source>
</reference>
<dbReference type="AlphaFoldDB" id="A0A4V4HCZ5"/>
<accession>A0A4V4HCZ5</accession>
<evidence type="ECO:0008006" key="4">
    <source>
        <dbReference type="Google" id="ProtNLM"/>
    </source>
</evidence>
<dbReference type="EMBL" id="ML179559">
    <property type="protein sequence ID" value="THU85235.1"/>
    <property type="molecule type" value="Genomic_DNA"/>
</dbReference>
<protein>
    <recommendedName>
        <fullName evidence="4">Cytochrome P450</fullName>
    </recommendedName>
</protein>
<name>A0A4V4HCZ5_DENBC</name>